<proteinExistence type="predicted"/>
<dbReference type="AlphaFoldDB" id="A0A1G9NJD6"/>
<name>A0A1G9NJD6_9SPHI</name>
<dbReference type="InterPro" id="IPR007527">
    <property type="entry name" value="Znf_SWIM"/>
</dbReference>
<dbReference type="EMBL" id="FNGY01000002">
    <property type="protein sequence ID" value="SDL86511.1"/>
    <property type="molecule type" value="Genomic_DNA"/>
</dbReference>
<evidence type="ECO:0000256" key="1">
    <source>
        <dbReference type="PROSITE-ProRule" id="PRU00325"/>
    </source>
</evidence>
<dbReference type="RefSeq" id="WP_074605231.1">
    <property type="nucleotide sequence ID" value="NZ_FNGY01000002.1"/>
</dbReference>
<dbReference type="Proteomes" id="UP000183200">
    <property type="component" value="Unassembled WGS sequence"/>
</dbReference>
<dbReference type="PROSITE" id="PS50966">
    <property type="entry name" value="ZF_SWIM"/>
    <property type="match status" value="1"/>
</dbReference>
<feature type="domain" description="SWIM-type" evidence="2">
    <location>
        <begin position="52"/>
        <end position="85"/>
    </location>
</feature>
<organism evidence="3 4">
    <name type="scientific">Pedobacter steynii</name>
    <dbReference type="NCBI Taxonomy" id="430522"/>
    <lineage>
        <taxon>Bacteria</taxon>
        <taxon>Pseudomonadati</taxon>
        <taxon>Bacteroidota</taxon>
        <taxon>Sphingobacteriia</taxon>
        <taxon>Sphingobacteriales</taxon>
        <taxon>Sphingobacteriaceae</taxon>
        <taxon>Pedobacter</taxon>
    </lineage>
</organism>
<accession>A0A1G9NJD6</accession>
<dbReference type="OrthoDB" id="9816340at2"/>
<keyword evidence="4" id="KW-1185">Reference proteome</keyword>
<keyword evidence="1" id="KW-0863">Zinc-finger</keyword>
<reference evidence="4" key="1">
    <citation type="submission" date="2016-10" db="EMBL/GenBank/DDBJ databases">
        <authorList>
            <person name="Varghese N."/>
            <person name="Submissions S."/>
        </authorList>
    </citation>
    <scope>NUCLEOTIDE SEQUENCE [LARGE SCALE GENOMIC DNA]</scope>
    <source>
        <strain evidence="4">DSM 19110</strain>
    </source>
</reference>
<sequence length="436" mass="49014">MQHSEEQIFALAPDESSKKAGLGLASPSKWVTRGINEQALWGECQGSGSKPYQTQVDLTSIAFKCSCPSRKFPCKHGLGLMLLHARQSDLFTDSNMPAWVNDWISKRSEKEVKKAEAIDKPVDEAAQAKRQEARTQKVSAGIQELLIWLKDIIRSGILSMPEKGDHYWDNMARRMIDAQASGLATMVRTLGETKFWEEGWQSDFMDALLRLYTVAESYGNLSLVNEALQQDILRTIGFTSSLEELKTQEGTDDTWLVLGKETTAEGALTIEQNWLYGVQHNIYALILQFYTKGQPAEISLMPGTYLNAELVYFPSALPYRAVIKTHTGLTAVASVEQKGFADWQQLAFHETKVTATLPFHEDMPSLIQQLSPVKLQQDWWLKDEKGHLCKVSSEFKHIWKLLAWSGGAPLTMAVVGKENNYLPIGVWHQNTYKALS</sequence>
<evidence type="ECO:0000313" key="3">
    <source>
        <dbReference type="EMBL" id="SDL86511.1"/>
    </source>
</evidence>
<evidence type="ECO:0000259" key="2">
    <source>
        <dbReference type="PROSITE" id="PS50966"/>
    </source>
</evidence>
<keyword evidence="1" id="KW-0479">Metal-binding</keyword>
<protein>
    <submittedName>
        <fullName evidence="3">SWIM zinc finger</fullName>
    </submittedName>
</protein>
<gene>
    <name evidence="3" type="ORF">SAMN05421820_102345</name>
</gene>
<dbReference type="GO" id="GO:0008270">
    <property type="term" value="F:zinc ion binding"/>
    <property type="evidence" value="ECO:0007669"/>
    <property type="project" value="UniProtKB-KW"/>
</dbReference>
<evidence type="ECO:0000313" key="4">
    <source>
        <dbReference type="Proteomes" id="UP000183200"/>
    </source>
</evidence>
<keyword evidence="1" id="KW-0862">Zinc</keyword>
<dbReference type="Pfam" id="PF04434">
    <property type="entry name" value="SWIM"/>
    <property type="match status" value="1"/>
</dbReference>